<organism evidence="1">
    <name type="scientific">marine metagenome</name>
    <dbReference type="NCBI Taxonomy" id="408172"/>
    <lineage>
        <taxon>unclassified sequences</taxon>
        <taxon>metagenomes</taxon>
        <taxon>ecological metagenomes</taxon>
    </lineage>
</organism>
<proteinExistence type="predicted"/>
<gene>
    <name evidence="1" type="ORF">METZ01_LOCUS261704</name>
</gene>
<accession>A0A382J9S6</accession>
<reference evidence="1" key="1">
    <citation type="submission" date="2018-05" db="EMBL/GenBank/DDBJ databases">
        <authorList>
            <person name="Lanie J.A."/>
            <person name="Ng W.-L."/>
            <person name="Kazmierczak K.M."/>
            <person name="Andrzejewski T.M."/>
            <person name="Davidsen T.M."/>
            <person name="Wayne K.J."/>
            <person name="Tettelin H."/>
            <person name="Glass J.I."/>
            <person name="Rusch D."/>
            <person name="Podicherti R."/>
            <person name="Tsui H.-C.T."/>
            <person name="Winkler M.E."/>
        </authorList>
    </citation>
    <scope>NUCLEOTIDE SEQUENCE</scope>
</reference>
<dbReference type="EMBL" id="UINC01072889">
    <property type="protein sequence ID" value="SVC08850.1"/>
    <property type="molecule type" value="Genomic_DNA"/>
</dbReference>
<feature type="non-terminal residue" evidence="1">
    <location>
        <position position="1"/>
    </location>
</feature>
<name>A0A382J9S6_9ZZZZ</name>
<protein>
    <submittedName>
        <fullName evidence="1">Uncharacterized protein</fullName>
    </submittedName>
</protein>
<dbReference type="AlphaFoldDB" id="A0A382J9S6"/>
<sequence length="29" mass="3451">ISIFSIVIDDANILIEFYIRSNIVKMYFL</sequence>
<evidence type="ECO:0000313" key="1">
    <source>
        <dbReference type="EMBL" id="SVC08850.1"/>
    </source>
</evidence>